<protein>
    <recommendedName>
        <fullName evidence="3">Secreted protein</fullName>
    </recommendedName>
</protein>
<dbReference type="AlphaFoldDB" id="A0AAU9L0G2"/>
<dbReference type="EMBL" id="CAKKTJ010000292">
    <property type="protein sequence ID" value="CAH0479093.1"/>
    <property type="molecule type" value="Genomic_DNA"/>
</dbReference>
<evidence type="ECO:0000313" key="2">
    <source>
        <dbReference type="Proteomes" id="UP001160483"/>
    </source>
</evidence>
<reference evidence="1" key="1">
    <citation type="submission" date="2021-11" db="EMBL/GenBank/DDBJ databases">
        <authorList>
            <person name="Islam A."/>
            <person name="Islam S."/>
            <person name="Flora M.S."/>
            <person name="Rahman M."/>
            <person name="Ziaur R.M."/>
            <person name="Epstein J.H."/>
            <person name="Hassan M."/>
            <person name="Klassen M."/>
            <person name="Woodard K."/>
            <person name="Webb A."/>
            <person name="Webby R.J."/>
            <person name="El Zowalaty M.E."/>
        </authorList>
    </citation>
    <scope>NUCLEOTIDE SEQUENCE</scope>
    <source>
        <strain evidence="1">Pbs3</strain>
    </source>
</reference>
<organism evidence="1 2">
    <name type="scientific">Peronospora belbahrii</name>
    <dbReference type="NCBI Taxonomy" id="622444"/>
    <lineage>
        <taxon>Eukaryota</taxon>
        <taxon>Sar</taxon>
        <taxon>Stramenopiles</taxon>
        <taxon>Oomycota</taxon>
        <taxon>Peronosporomycetes</taxon>
        <taxon>Peronosporales</taxon>
        <taxon>Peronosporaceae</taxon>
        <taxon>Peronospora</taxon>
    </lineage>
</organism>
<sequence>MSTRLSQRSNRLLRRRLFVVVDAFVLLSVLQLEDVQRVSALQMAVLAPSAVAQFAVHTKWLQILRPAVEVTKLDSAQLQAIVLHVVVLQMVVLVQAANVQFACHRKLLLP</sequence>
<evidence type="ECO:0008006" key="3">
    <source>
        <dbReference type="Google" id="ProtNLM"/>
    </source>
</evidence>
<name>A0AAU9L0G2_9STRA</name>
<gene>
    <name evidence="1" type="ORF">PBS003_LOCUS5759</name>
</gene>
<proteinExistence type="predicted"/>
<evidence type="ECO:0000313" key="1">
    <source>
        <dbReference type="EMBL" id="CAH0479093.1"/>
    </source>
</evidence>
<accession>A0AAU9L0G2</accession>
<dbReference type="Proteomes" id="UP001160483">
    <property type="component" value="Unassembled WGS sequence"/>
</dbReference>
<comment type="caution">
    <text evidence="1">The sequence shown here is derived from an EMBL/GenBank/DDBJ whole genome shotgun (WGS) entry which is preliminary data.</text>
</comment>